<dbReference type="PANTHER" id="PTHR43080">
    <property type="entry name" value="CBS DOMAIN-CONTAINING PROTEIN CBSX3, MITOCHONDRIAL"/>
    <property type="match status" value="1"/>
</dbReference>
<evidence type="ECO:0000256" key="3">
    <source>
        <dbReference type="SAM" id="MobiDB-lite"/>
    </source>
</evidence>
<dbReference type="InterPro" id="IPR017080">
    <property type="entry name" value="UCP036990_CBS_BON"/>
</dbReference>
<dbReference type="Proteomes" id="UP001431313">
    <property type="component" value="Unassembled WGS sequence"/>
</dbReference>
<dbReference type="InterPro" id="IPR046342">
    <property type="entry name" value="CBS_dom_sf"/>
</dbReference>
<feature type="domain" description="CBS" evidence="4">
    <location>
        <begin position="91"/>
        <end position="151"/>
    </location>
</feature>
<evidence type="ECO:0000313" key="6">
    <source>
        <dbReference type="Proteomes" id="UP001431313"/>
    </source>
</evidence>
<organism evidence="5 6">
    <name type="scientific">Streptomyces pyxinae</name>
    <dbReference type="NCBI Taxonomy" id="2970734"/>
    <lineage>
        <taxon>Bacteria</taxon>
        <taxon>Bacillati</taxon>
        <taxon>Actinomycetota</taxon>
        <taxon>Actinomycetes</taxon>
        <taxon>Kitasatosporales</taxon>
        <taxon>Streptomycetaceae</taxon>
        <taxon>Streptomyces</taxon>
    </lineage>
</organism>
<dbReference type="InterPro" id="IPR000644">
    <property type="entry name" value="CBS_dom"/>
</dbReference>
<keyword evidence="6" id="KW-1185">Reference proteome</keyword>
<dbReference type="InterPro" id="IPR051257">
    <property type="entry name" value="Diverse_CBS-Domain"/>
</dbReference>
<feature type="domain" description="CBS" evidence="4">
    <location>
        <begin position="25"/>
        <end position="83"/>
    </location>
</feature>
<dbReference type="PROSITE" id="PS51371">
    <property type="entry name" value="CBS"/>
    <property type="match status" value="2"/>
</dbReference>
<evidence type="ECO:0000256" key="1">
    <source>
        <dbReference type="ARBA" id="ARBA00023122"/>
    </source>
</evidence>
<evidence type="ECO:0000259" key="4">
    <source>
        <dbReference type="PROSITE" id="PS51371"/>
    </source>
</evidence>
<dbReference type="PANTHER" id="PTHR43080:SF29">
    <property type="entry name" value="OS02G0818000 PROTEIN"/>
    <property type="match status" value="1"/>
</dbReference>
<dbReference type="Pfam" id="PF00571">
    <property type="entry name" value="CBS"/>
    <property type="match status" value="2"/>
</dbReference>
<dbReference type="Gene3D" id="3.10.580.10">
    <property type="entry name" value="CBS-domain"/>
    <property type="match status" value="2"/>
</dbReference>
<feature type="compositionally biased region" description="Pro residues" evidence="3">
    <location>
        <begin position="1"/>
        <end position="10"/>
    </location>
</feature>
<dbReference type="SUPFAM" id="SSF54631">
    <property type="entry name" value="CBS-domain pair"/>
    <property type="match status" value="1"/>
</dbReference>
<gene>
    <name evidence="5" type="ORF">NX801_14740</name>
</gene>
<protein>
    <submittedName>
        <fullName evidence="5">CBS domain-containing protein</fullName>
    </submittedName>
</protein>
<evidence type="ECO:0000256" key="2">
    <source>
        <dbReference type="PROSITE-ProRule" id="PRU00703"/>
    </source>
</evidence>
<dbReference type="EMBL" id="JANUGQ010000011">
    <property type="protein sequence ID" value="MCS0636893.1"/>
    <property type="molecule type" value="Genomic_DNA"/>
</dbReference>
<proteinExistence type="predicted"/>
<evidence type="ECO:0000313" key="5">
    <source>
        <dbReference type="EMBL" id="MCS0636893.1"/>
    </source>
</evidence>
<feature type="region of interest" description="Disordered" evidence="3">
    <location>
        <begin position="1"/>
        <end position="22"/>
    </location>
</feature>
<dbReference type="RefSeq" id="WP_258788155.1">
    <property type="nucleotide sequence ID" value="NZ_JANUGQ010000011.1"/>
</dbReference>
<keyword evidence="1 2" id="KW-0129">CBS domain</keyword>
<dbReference type="CDD" id="cd04586">
    <property type="entry name" value="CBS_pair_BON_assoc"/>
    <property type="match status" value="1"/>
</dbReference>
<sequence length="216" mass="23052">MALSAPPPSAQLPGAPRDRTVGEMMTREVVRVRPDTPAEEVAGLLAGHRITGVPVLDAEDRVVGVVSRTDVARGTAGPAGRARAVVARELMTSPAVTVHPEQRVRDAARVMERRRIDRLPVVDAEDRLIGITTRRDLLRVFLRTDEEIRDEVCAEVRAHAPGLRPGELTVAVRDGLVTLAGGGRAGRDATTLLRSLWRIDGVTGVVSTPGAGRPGP</sequence>
<accession>A0ABT2CHL0</accession>
<comment type="caution">
    <text evidence="5">The sequence shown here is derived from an EMBL/GenBank/DDBJ whole genome shotgun (WGS) entry which is preliminary data.</text>
</comment>
<dbReference type="PIRSF" id="PIRSF036990">
    <property type="entry name" value="UCP036990_CBS_BON"/>
    <property type="match status" value="1"/>
</dbReference>
<reference evidence="5" key="1">
    <citation type="submission" date="2022-08" db="EMBL/GenBank/DDBJ databases">
        <authorList>
            <person name="Somphong A."/>
            <person name="Phongsopitanun W."/>
        </authorList>
    </citation>
    <scope>NUCLEOTIDE SEQUENCE</scope>
    <source>
        <strain evidence="5">LP05-1</strain>
    </source>
</reference>
<name>A0ABT2CHL0_9ACTN</name>
<dbReference type="SMART" id="SM00116">
    <property type="entry name" value="CBS"/>
    <property type="match status" value="2"/>
</dbReference>